<reference evidence="4 5" key="1">
    <citation type="submission" date="2018-08" db="EMBL/GenBank/DDBJ databases">
        <title>Genomic Encyclopedia of Type Strains, Phase III (KMG-III): the genomes of soil and plant-associated and newly described type strains.</title>
        <authorList>
            <person name="Whitman W."/>
        </authorList>
    </citation>
    <scope>NUCLEOTIDE SEQUENCE [LARGE SCALE GENOMIC DNA]</scope>
    <source>
        <strain evidence="4 5">325-5</strain>
    </source>
</reference>
<dbReference type="InterPro" id="IPR003140">
    <property type="entry name" value="PLipase/COase/thioEstase"/>
</dbReference>
<organism evidence="4 5">
    <name type="scientific">Lutibacter oceani</name>
    <dbReference type="NCBI Taxonomy" id="1853311"/>
    <lineage>
        <taxon>Bacteria</taxon>
        <taxon>Pseudomonadati</taxon>
        <taxon>Bacteroidota</taxon>
        <taxon>Flavobacteriia</taxon>
        <taxon>Flavobacteriales</taxon>
        <taxon>Flavobacteriaceae</taxon>
        <taxon>Lutibacter</taxon>
    </lineage>
</organism>
<proteinExistence type="inferred from homology"/>
<comment type="similarity">
    <text evidence="1">Belongs to the AB hydrolase superfamily. AB hydrolase 2 family.</text>
</comment>
<dbReference type="Proteomes" id="UP000256429">
    <property type="component" value="Unassembled WGS sequence"/>
</dbReference>
<evidence type="ECO:0000313" key="4">
    <source>
        <dbReference type="EMBL" id="REE82073.1"/>
    </source>
</evidence>
<dbReference type="Gene3D" id="3.40.50.1820">
    <property type="entry name" value="alpha/beta hydrolase"/>
    <property type="match status" value="1"/>
</dbReference>
<dbReference type="RefSeq" id="WP_115879919.1">
    <property type="nucleotide sequence ID" value="NZ_QTTQ01000010.1"/>
</dbReference>
<dbReference type="AlphaFoldDB" id="A0A3D9RQ58"/>
<evidence type="ECO:0000259" key="3">
    <source>
        <dbReference type="Pfam" id="PF02230"/>
    </source>
</evidence>
<dbReference type="Pfam" id="PF02230">
    <property type="entry name" value="Abhydrolase_2"/>
    <property type="match status" value="1"/>
</dbReference>
<dbReference type="InterPro" id="IPR050565">
    <property type="entry name" value="LYPA1-2/EST-like"/>
</dbReference>
<evidence type="ECO:0000313" key="5">
    <source>
        <dbReference type="Proteomes" id="UP000256429"/>
    </source>
</evidence>
<dbReference type="PANTHER" id="PTHR10655:SF17">
    <property type="entry name" value="LYSOPHOSPHOLIPASE-LIKE PROTEIN 1"/>
    <property type="match status" value="1"/>
</dbReference>
<accession>A0A3D9RQ58</accession>
<sequence>MEKLSLQYIVREPNNRTEKTSLLILLHGYGSNEEDLFSFATELPEDLIIISARAPQSLGFGSYSWYTINFTASQGKFSDIPEAIAARDLIADFIDEIQESYKIAPTKTFLLGFSQGTILSYAVALSYPEKVQKIIALSGYINAELLPKNIDTKDYTKLDFFISHGSADQVIPVEWANKAPKFLNELHIKNCYQEYPVGHGVAPKNFFDFKNWIEERL</sequence>
<dbReference type="PANTHER" id="PTHR10655">
    <property type="entry name" value="LYSOPHOSPHOLIPASE-RELATED"/>
    <property type="match status" value="1"/>
</dbReference>
<dbReference type="EMBL" id="QTTQ01000010">
    <property type="protein sequence ID" value="REE82073.1"/>
    <property type="molecule type" value="Genomic_DNA"/>
</dbReference>
<evidence type="ECO:0000256" key="1">
    <source>
        <dbReference type="ARBA" id="ARBA00006499"/>
    </source>
</evidence>
<protein>
    <submittedName>
        <fullName evidence="4">Phospholipase/carboxylesterase</fullName>
    </submittedName>
</protein>
<gene>
    <name evidence="4" type="ORF">BX611_1616</name>
</gene>
<name>A0A3D9RQ58_9FLAO</name>
<dbReference type="GO" id="GO:0016787">
    <property type="term" value="F:hydrolase activity"/>
    <property type="evidence" value="ECO:0007669"/>
    <property type="project" value="UniProtKB-KW"/>
</dbReference>
<dbReference type="OrthoDB" id="9795555at2"/>
<evidence type="ECO:0000256" key="2">
    <source>
        <dbReference type="ARBA" id="ARBA00022801"/>
    </source>
</evidence>
<feature type="domain" description="Phospholipase/carboxylesterase/thioesterase" evidence="3">
    <location>
        <begin position="16"/>
        <end position="214"/>
    </location>
</feature>
<dbReference type="SUPFAM" id="SSF53474">
    <property type="entry name" value="alpha/beta-Hydrolases"/>
    <property type="match status" value="1"/>
</dbReference>
<keyword evidence="5" id="KW-1185">Reference proteome</keyword>
<comment type="caution">
    <text evidence="4">The sequence shown here is derived from an EMBL/GenBank/DDBJ whole genome shotgun (WGS) entry which is preliminary data.</text>
</comment>
<dbReference type="InterPro" id="IPR029058">
    <property type="entry name" value="AB_hydrolase_fold"/>
</dbReference>
<keyword evidence="2" id="KW-0378">Hydrolase</keyword>